<feature type="transmembrane region" description="Helical" evidence="7">
    <location>
        <begin position="58"/>
        <end position="78"/>
    </location>
</feature>
<dbReference type="PROSITE" id="PS01246">
    <property type="entry name" value="UPF0003"/>
    <property type="match status" value="1"/>
</dbReference>
<evidence type="ECO:0000256" key="4">
    <source>
        <dbReference type="ARBA" id="ARBA00022692"/>
    </source>
</evidence>
<feature type="signal peptide" evidence="8">
    <location>
        <begin position="1"/>
        <end position="26"/>
    </location>
</feature>
<keyword evidence="7" id="KW-0406">Ion transport</keyword>
<keyword evidence="8" id="KW-0732">Signal</keyword>
<dbReference type="GO" id="GO:0005886">
    <property type="term" value="C:plasma membrane"/>
    <property type="evidence" value="ECO:0007669"/>
    <property type="project" value="UniProtKB-SubCell"/>
</dbReference>
<evidence type="ECO:0000313" key="11">
    <source>
        <dbReference type="EMBL" id="QSX77710.1"/>
    </source>
</evidence>
<dbReference type="InterPro" id="IPR045275">
    <property type="entry name" value="MscS_archaea/bacteria_type"/>
</dbReference>
<dbReference type="KEGG" id="lsf:I8J32_013335"/>
<evidence type="ECO:0000256" key="8">
    <source>
        <dbReference type="SAM" id="SignalP"/>
    </source>
</evidence>
<dbReference type="InterPro" id="IPR049278">
    <property type="entry name" value="MS_channel_C"/>
</dbReference>
<keyword evidence="7" id="KW-0997">Cell inner membrane</keyword>
<keyword evidence="6 7" id="KW-0472">Membrane</keyword>
<dbReference type="SUPFAM" id="SSF50182">
    <property type="entry name" value="Sm-like ribonucleoproteins"/>
    <property type="match status" value="1"/>
</dbReference>
<keyword evidence="4 7" id="KW-0812">Transmembrane</keyword>
<feature type="transmembrane region" description="Helical" evidence="7">
    <location>
        <begin position="99"/>
        <end position="118"/>
    </location>
</feature>
<feature type="domain" description="Mechanosensitive ion channel MscS" evidence="9">
    <location>
        <begin position="145"/>
        <end position="211"/>
    </location>
</feature>
<comment type="subunit">
    <text evidence="7">Homoheptamer.</text>
</comment>
<feature type="chain" id="PRO_5036894511" description="Small-conductance mechanosensitive channel" evidence="8">
    <location>
        <begin position="27"/>
        <end position="347"/>
    </location>
</feature>
<dbReference type="InterPro" id="IPR008910">
    <property type="entry name" value="MSC_TM_helix"/>
</dbReference>
<dbReference type="RefSeq" id="WP_200616433.1">
    <property type="nucleotide sequence ID" value="NZ_CP071518.1"/>
</dbReference>
<dbReference type="PANTHER" id="PTHR30221">
    <property type="entry name" value="SMALL-CONDUCTANCE MECHANOSENSITIVE CHANNEL"/>
    <property type="match status" value="1"/>
</dbReference>
<feature type="transmembrane region" description="Helical" evidence="7">
    <location>
        <begin position="124"/>
        <end position="143"/>
    </location>
</feature>
<organism evidence="11 12">
    <name type="scientific">Agrilutibacter solisilvae</name>
    <dbReference type="NCBI Taxonomy" id="2763317"/>
    <lineage>
        <taxon>Bacteria</taxon>
        <taxon>Pseudomonadati</taxon>
        <taxon>Pseudomonadota</taxon>
        <taxon>Gammaproteobacteria</taxon>
        <taxon>Lysobacterales</taxon>
        <taxon>Lysobacteraceae</taxon>
        <taxon>Agrilutibacter</taxon>
    </lineage>
</organism>
<dbReference type="Pfam" id="PF05552">
    <property type="entry name" value="MS_channel_1st_1"/>
    <property type="match status" value="1"/>
</dbReference>
<accession>A0A975AS86</accession>
<keyword evidence="12" id="KW-1185">Reference proteome</keyword>
<dbReference type="Gene3D" id="2.30.30.60">
    <property type="match status" value="1"/>
</dbReference>
<evidence type="ECO:0000256" key="6">
    <source>
        <dbReference type="ARBA" id="ARBA00023136"/>
    </source>
</evidence>
<evidence type="ECO:0000259" key="10">
    <source>
        <dbReference type="Pfam" id="PF21082"/>
    </source>
</evidence>
<dbReference type="Gene3D" id="1.10.287.1260">
    <property type="match status" value="1"/>
</dbReference>
<evidence type="ECO:0000313" key="12">
    <source>
        <dbReference type="Proteomes" id="UP000639274"/>
    </source>
</evidence>
<evidence type="ECO:0000256" key="7">
    <source>
        <dbReference type="RuleBase" id="RU369025"/>
    </source>
</evidence>
<feature type="transmembrane region" description="Helical" evidence="7">
    <location>
        <begin position="194"/>
        <end position="214"/>
    </location>
</feature>
<dbReference type="PANTHER" id="PTHR30221:SF1">
    <property type="entry name" value="SMALL-CONDUCTANCE MECHANOSENSITIVE CHANNEL"/>
    <property type="match status" value="1"/>
</dbReference>
<evidence type="ECO:0000256" key="5">
    <source>
        <dbReference type="ARBA" id="ARBA00022989"/>
    </source>
</evidence>
<comment type="subcellular location">
    <subcellularLocation>
        <location evidence="7">Cell inner membrane</location>
        <topology evidence="7">Multi-pass membrane protein</topology>
    </subcellularLocation>
    <subcellularLocation>
        <location evidence="1">Cell membrane</location>
        <topology evidence="1">Multi-pass membrane protein</topology>
    </subcellularLocation>
</comment>
<keyword evidence="7" id="KW-0407">Ion channel</keyword>
<dbReference type="InterPro" id="IPR006685">
    <property type="entry name" value="MscS_channel_2nd"/>
</dbReference>
<dbReference type="GO" id="GO:0008381">
    <property type="term" value="F:mechanosensitive monoatomic ion channel activity"/>
    <property type="evidence" value="ECO:0007669"/>
    <property type="project" value="InterPro"/>
</dbReference>
<keyword evidence="5 7" id="KW-1133">Transmembrane helix</keyword>
<keyword evidence="7" id="KW-0813">Transport</keyword>
<dbReference type="SUPFAM" id="SSF82861">
    <property type="entry name" value="Mechanosensitive channel protein MscS (YggB), transmembrane region"/>
    <property type="match status" value="1"/>
</dbReference>
<name>A0A975AS86_9GAMM</name>
<dbReference type="Pfam" id="PF00924">
    <property type="entry name" value="MS_channel_2nd"/>
    <property type="match status" value="1"/>
</dbReference>
<evidence type="ECO:0000256" key="2">
    <source>
        <dbReference type="ARBA" id="ARBA00008017"/>
    </source>
</evidence>
<dbReference type="Gene3D" id="3.30.70.100">
    <property type="match status" value="1"/>
</dbReference>
<sequence>MGIAAIGLLSTLSAAASAAATVPAAAAPAAPVAAAPATAASTLNQLHSLDHWLAMGELYGLRLLGAIVIILVGLWLAKRLSRALDAVLERTQTEATLRGFLRNIAYGAMVVVIILAALQFVGFAPASLFAVLGAAGLGIGLALKDSLSNLVAGLQLIVQRPFRAGDYVVAANLEGTVEQVRVFQTRLRTPDNRVLILPNSLIIAAAITNFTAVMKRRIDVATSVGHAEDLQAARTRLVEIARAHPKVMREPEPAVVATALGADNRISLELRAWVRTGDVQTARSELTEAVRNGMIELGIGTPAVAREIRILHQGAGELPMDQLLAAPAAAPGAGAPTAEDVGKPQTR</sequence>
<dbReference type="InterPro" id="IPR011014">
    <property type="entry name" value="MscS_channel_TM-2"/>
</dbReference>
<dbReference type="Pfam" id="PF21082">
    <property type="entry name" value="MS_channel_3rd"/>
    <property type="match status" value="1"/>
</dbReference>
<protein>
    <recommendedName>
        <fullName evidence="7">Small-conductance mechanosensitive channel</fullName>
    </recommendedName>
</protein>
<comment type="similarity">
    <text evidence="2 7">Belongs to the MscS (TC 1.A.23) family.</text>
</comment>
<reference evidence="11 12" key="1">
    <citation type="submission" date="2021-03" db="EMBL/GenBank/DDBJ databases">
        <title>Lysobacter sp. nov. isolated from soil of gangwondo yeongwol, south Korea.</title>
        <authorList>
            <person name="Kim K.R."/>
            <person name="Kim K.H."/>
            <person name="Jeon C.O."/>
        </authorList>
    </citation>
    <scope>NUCLEOTIDE SEQUENCE [LARGE SCALE GENOMIC DNA]</scope>
    <source>
        <strain evidence="11 12">R19</strain>
    </source>
</reference>
<gene>
    <name evidence="11" type="ORF">I8J32_013335</name>
</gene>
<evidence type="ECO:0000256" key="1">
    <source>
        <dbReference type="ARBA" id="ARBA00004651"/>
    </source>
</evidence>
<dbReference type="Proteomes" id="UP000639274">
    <property type="component" value="Chromosome"/>
</dbReference>
<keyword evidence="3" id="KW-1003">Cell membrane</keyword>
<dbReference type="InterPro" id="IPR023408">
    <property type="entry name" value="MscS_beta-dom_sf"/>
</dbReference>
<dbReference type="SUPFAM" id="SSF82689">
    <property type="entry name" value="Mechanosensitive channel protein MscS (YggB), C-terminal domain"/>
    <property type="match status" value="1"/>
</dbReference>
<dbReference type="InterPro" id="IPR010920">
    <property type="entry name" value="LSM_dom_sf"/>
</dbReference>
<feature type="domain" description="Mechanosensitive ion channel MscS C-terminal" evidence="10">
    <location>
        <begin position="220"/>
        <end position="299"/>
    </location>
</feature>
<evidence type="ECO:0000259" key="9">
    <source>
        <dbReference type="Pfam" id="PF00924"/>
    </source>
</evidence>
<dbReference type="InterPro" id="IPR011066">
    <property type="entry name" value="MscS_channel_C_sf"/>
</dbReference>
<dbReference type="EMBL" id="CP071518">
    <property type="protein sequence ID" value="QSX77710.1"/>
    <property type="molecule type" value="Genomic_DNA"/>
</dbReference>
<dbReference type="InterPro" id="IPR006686">
    <property type="entry name" value="MscS_channel_CS"/>
</dbReference>
<dbReference type="AlphaFoldDB" id="A0A975AS86"/>
<proteinExistence type="inferred from homology"/>
<evidence type="ECO:0000256" key="3">
    <source>
        <dbReference type="ARBA" id="ARBA00022475"/>
    </source>
</evidence>
<comment type="function">
    <text evidence="7">Mechanosensitive channel that participates in the regulation of osmotic pressure changes within the cell, opening in response to stretch forces in the membrane lipid bilayer, without the need for other proteins. Contributes to normal resistance to hypoosmotic shock. Forms an ion channel of 1.0 nanosiemens conductance with a slight preference for anions.</text>
</comment>